<dbReference type="GO" id="GO:0140581">
    <property type="term" value="F:P-type monovalent copper transporter activity"/>
    <property type="evidence" value="ECO:0007669"/>
    <property type="project" value="UniProtKB-EC"/>
</dbReference>
<dbReference type="InterPro" id="IPR018303">
    <property type="entry name" value="ATPase_P-typ_P_site"/>
</dbReference>
<dbReference type="InterPro" id="IPR059000">
    <property type="entry name" value="ATPase_P-type_domA"/>
</dbReference>
<keyword evidence="8 17" id="KW-0547">Nucleotide-binding</keyword>
<dbReference type="Pfam" id="PF00403">
    <property type="entry name" value="HMA"/>
    <property type="match status" value="3"/>
</dbReference>
<dbReference type="InterPro" id="IPR027256">
    <property type="entry name" value="P-typ_ATPase_IB"/>
</dbReference>
<dbReference type="Gene3D" id="3.30.70.100">
    <property type="match status" value="4"/>
</dbReference>
<evidence type="ECO:0000256" key="14">
    <source>
        <dbReference type="ARBA" id="ARBA00023008"/>
    </source>
</evidence>
<name>A0A0K2UDU2_LEPSM</name>
<dbReference type="InterPro" id="IPR036163">
    <property type="entry name" value="HMA_dom_sf"/>
</dbReference>
<dbReference type="SUPFAM" id="SSF56784">
    <property type="entry name" value="HAD-like"/>
    <property type="match status" value="1"/>
</dbReference>
<keyword evidence="11" id="KW-0460">Magnesium</keyword>
<dbReference type="PROSITE" id="PS00154">
    <property type="entry name" value="ATPASE_E1_E2"/>
    <property type="match status" value="1"/>
</dbReference>
<feature type="transmembrane region" description="Helical" evidence="17">
    <location>
        <begin position="1135"/>
        <end position="1161"/>
    </location>
</feature>
<evidence type="ECO:0000256" key="10">
    <source>
        <dbReference type="ARBA" id="ARBA00022840"/>
    </source>
</evidence>
<evidence type="ECO:0000256" key="1">
    <source>
        <dbReference type="ARBA" id="ARBA00004166"/>
    </source>
</evidence>
<keyword evidence="16 17" id="KW-0472">Membrane</keyword>
<dbReference type="InterPro" id="IPR023298">
    <property type="entry name" value="ATPase_P-typ_TM_dom_sf"/>
</dbReference>
<evidence type="ECO:0000256" key="9">
    <source>
        <dbReference type="ARBA" id="ARBA00022796"/>
    </source>
</evidence>
<evidence type="ECO:0000256" key="13">
    <source>
        <dbReference type="ARBA" id="ARBA00022989"/>
    </source>
</evidence>
<dbReference type="InterPro" id="IPR023299">
    <property type="entry name" value="ATPase_P-typ_cyto_dom_N"/>
</dbReference>
<dbReference type="InterPro" id="IPR036412">
    <property type="entry name" value="HAD-like_sf"/>
</dbReference>
<sequence length="1271" mass="139335">MSKLINKNNIMYQSLRYEDAIIDSGHESDDHQKDKILNLLIEGMTCQSCVQNIEGHLLKQKGIKNVHVDLSKKLGTFEYKPSVINPKIIKEVIEDMGFDVPTDLDLHLLKVDGMTCQSCVKTIESNIGEKLDWVHVDLKEGSVYFKSSIHSDLEVAGWVNDLGFDASESNINNRLIKLPFCETLYEKLKSKLTSSEGIIRLDIKEEDALVFFNSDLISPNNILEQNGRTISLVDSIDKSNGTSSNKHNIKLESQTEKCFLQINGMTCASCVAAIEKHVKKIKGVSNILVALLAAKAEIEYDPFCVQPTQIADSITDLGFESKVLGGVNGNGELDVRILGMTCSSCVYLIESNVKKLNGVESVVVALSTEIGKIKYDPSVTGPRNIIDAINGMGFNAEVFNRQNELRNSTAEYLNHEKEIRKWRNTFCISLFFGLPCMLIMFYSMIVMSSSEHVHEENCCVVPGLSLENLLLFILSTPVQFIGGRHFYIAAYKALKHGAANMDVLIMLATTISYAYSVCTLLASMILKENTSPMTFFDTPPMLLVFVSLGRWLEHVAKAKTSDALSKLISLKATEAVIVTLGNNFEVTSERQIDVDLVHRGDILKVVPGSKIPVDGRVLHGISHCDESLITGESMPVEKTVDALVIGGSINQNGLLFISATHIGEDCALSQIVRLVEEAQTSKAPIQKLADKVAGYFVPIVVFSSLLTLVVWVVIGYIDPTLLPVSKMEREGFNSEEITWQYAFRMALTVLAIACPCSLGIATPTAVMVGTGVGAKIGILIKGAEPLENAHKVTTVVFDKTGTITHGKSCVAQFVLLVSNSFMSLERMFYLLGAAESGSEHPLALAVVKFTKSFLEIDEIKASIKDFSAVAGCGLKVVVDLNNNTDEFALQNSNNIKNLHNIINGPSKLGCICGSEIDATILRKPGHEISNESKKQMPLIDVGQDDDSYKIGKASNESTILIGNRKWIRDKNFINIPEDLELKLLKQEELGHTAILAVIDGVLVGMLGIADTVKPEAHLTVYTLKKMGLDVMLLTGDNRKTATSIAQQVGISSVFAEVLPSHKVSKIKKLQEKGHNVAMVGDGVNDSPALAQANIGIAIASGTDVAVEAADVVLIRNDLLDVVACLDLSKRTVKRIWINFTFASVYNLFGIPLAAGVFSPLGLKLQPWMGSAAMAISSVSVVCSSLLLKLYRKPTRPQLETIEYLKILEDKSPTRNNLDDNFEIEMRDSGKPLLNQKYTNHVQIQDSDSDLEEEEDHLNGKRNLLSHRNESV</sequence>
<dbReference type="GO" id="GO:0005507">
    <property type="term" value="F:copper ion binding"/>
    <property type="evidence" value="ECO:0007669"/>
    <property type="project" value="InterPro"/>
</dbReference>
<evidence type="ECO:0000256" key="16">
    <source>
        <dbReference type="ARBA" id="ARBA00023136"/>
    </source>
</evidence>
<dbReference type="PRINTS" id="PR00942">
    <property type="entry name" value="CUATPASEI"/>
</dbReference>
<dbReference type="NCBIfam" id="TIGR01494">
    <property type="entry name" value="ATPase_P-type"/>
    <property type="match status" value="2"/>
</dbReference>
<dbReference type="PRINTS" id="PR00119">
    <property type="entry name" value="CATATPASE"/>
</dbReference>
<dbReference type="FunFam" id="3.40.50.1000:FF:000031">
    <property type="entry name" value="Probable copper-transporting ATPase HMA5"/>
    <property type="match status" value="1"/>
</dbReference>
<evidence type="ECO:0000256" key="2">
    <source>
        <dbReference type="ARBA" id="ARBA00006024"/>
    </source>
</evidence>
<keyword evidence="15" id="KW-0406">Ion transport</keyword>
<dbReference type="OrthoDB" id="432719at2759"/>
<evidence type="ECO:0000256" key="17">
    <source>
        <dbReference type="RuleBase" id="RU362081"/>
    </source>
</evidence>
<keyword evidence="9" id="KW-0187">Copper transport</keyword>
<keyword evidence="5 17" id="KW-0812">Transmembrane</keyword>
<dbReference type="Gene3D" id="3.40.50.1000">
    <property type="entry name" value="HAD superfamily/HAD-like"/>
    <property type="match status" value="2"/>
</dbReference>
<comment type="subcellular location">
    <subcellularLocation>
        <location evidence="1">Golgi apparatus</location>
        <location evidence="1">trans-Golgi network membrane</location>
        <topology evidence="1">Multi-pass membrane protein</topology>
    </subcellularLocation>
    <subcellularLocation>
        <location evidence="17">Membrane</location>
    </subcellularLocation>
</comment>
<reference evidence="20" key="1">
    <citation type="submission" date="2014-05" db="EMBL/GenBank/DDBJ databases">
        <authorList>
            <person name="Chronopoulou M."/>
        </authorList>
    </citation>
    <scope>NUCLEOTIDE SEQUENCE</scope>
    <source>
        <tissue evidence="20">Whole organism</tissue>
    </source>
</reference>
<comment type="similarity">
    <text evidence="2 17">Belongs to the cation transport ATPase (P-type) (TC 3.A.3) family. Type IB subfamily.</text>
</comment>
<keyword evidence="13 17" id="KW-1133">Transmembrane helix</keyword>
<feature type="transmembrane region" description="Helical" evidence="17">
    <location>
        <begin position="469"/>
        <end position="491"/>
    </location>
</feature>
<dbReference type="InterPro" id="IPR008250">
    <property type="entry name" value="ATPase_P-typ_transduc_dom_A_sf"/>
</dbReference>
<dbReference type="SFLD" id="SFLDF00027">
    <property type="entry name" value="p-type_atpase"/>
    <property type="match status" value="1"/>
</dbReference>
<evidence type="ECO:0000256" key="15">
    <source>
        <dbReference type="ARBA" id="ARBA00023065"/>
    </source>
</evidence>
<feature type="region of interest" description="Disordered" evidence="18">
    <location>
        <begin position="1244"/>
        <end position="1271"/>
    </location>
</feature>
<feature type="domain" description="HMA" evidence="19">
    <location>
        <begin position="331"/>
        <end position="397"/>
    </location>
</feature>
<evidence type="ECO:0000256" key="12">
    <source>
        <dbReference type="ARBA" id="ARBA00022967"/>
    </source>
</evidence>
<dbReference type="NCBIfam" id="TIGR00003">
    <property type="entry name" value="copper ion binding protein"/>
    <property type="match status" value="3"/>
</dbReference>
<dbReference type="PRINTS" id="PR00943">
    <property type="entry name" value="CUATPASE"/>
</dbReference>
<feature type="compositionally biased region" description="Acidic residues" evidence="18">
    <location>
        <begin position="1246"/>
        <end position="1255"/>
    </location>
</feature>
<evidence type="ECO:0000256" key="7">
    <source>
        <dbReference type="ARBA" id="ARBA00022737"/>
    </source>
</evidence>
<dbReference type="InterPro" id="IPR044492">
    <property type="entry name" value="P_typ_ATPase_HD_dom"/>
</dbReference>
<dbReference type="InterPro" id="IPR006121">
    <property type="entry name" value="HMA_dom"/>
</dbReference>
<dbReference type="GO" id="GO:0055070">
    <property type="term" value="P:copper ion homeostasis"/>
    <property type="evidence" value="ECO:0007669"/>
    <property type="project" value="TreeGrafter"/>
</dbReference>
<dbReference type="FunFam" id="2.70.150.10:FF:000002">
    <property type="entry name" value="Copper-transporting ATPase 1, putative"/>
    <property type="match status" value="1"/>
</dbReference>
<feature type="transmembrane region" description="Helical" evidence="17">
    <location>
        <begin position="1167"/>
        <end position="1187"/>
    </location>
</feature>
<dbReference type="CDD" id="cd00371">
    <property type="entry name" value="HMA"/>
    <property type="match status" value="4"/>
</dbReference>
<dbReference type="EC" id="7.2.2.8" evidence="3"/>
<dbReference type="AlphaFoldDB" id="A0A0K2UDU2"/>
<dbReference type="PROSITE" id="PS50846">
    <property type="entry name" value="HMA_2"/>
    <property type="match status" value="3"/>
</dbReference>
<dbReference type="PANTHER" id="PTHR43520:SF8">
    <property type="entry name" value="P-TYPE CU(+) TRANSPORTER"/>
    <property type="match status" value="1"/>
</dbReference>
<protein>
    <recommendedName>
        <fullName evidence="3">P-type Cu(+) transporter</fullName>
        <ecNumber evidence="3">7.2.2.8</ecNumber>
    </recommendedName>
</protein>
<keyword evidence="7" id="KW-0677">Repeat</keyword>
<dbReference type="SFLD" id="SFLDG00002">
    <property type="entry name" value="C1.7:_P-type_atpase_like"/>
    <property type="match status" value="1"/>
</dbReference>
<evidence type="ECO:0000256" key="6">
    <source>
        <dbReference type="ARBA" id="ARBA00022723"/>
    </source>
</evidence>
<feature type="transmembrane region" description="Helical" evidence="17">
    <location>
        <begin position="737"/>
        <end position="761"/>
    </location>
</feature>
<keyword evidence="12" id="KW-1278">Translocase</keyword>
<dbReference type="FunFam" id="3.30.70.100:FF:000001">
    <property type="entry name" value="ATPase copper transporting beta"/>
    <property type="match status" value="3"/>
</dbReference>
<evidence type="ECO:0000259" key="19">
    <source>
        <dbReference type="PROSITE" id="PS50846"/>
    </source>
</evidence>
<dbReference type="SFLD" id="SFLDS00003">
    <property type="entry name" value="Haloacid_Dehalogenase"/>
    <property type="match status" value="1"/>
</dbReference>
<evidence type="ECO:0000256" key="3">
    <source>
        <dbReference type="ARBA" id="ARBA00012517"/>
    </source>
</evidence>
<dbReference type="SUPFAM" id="SSF81653">
    <property type="entry name" value="Calcium ATPase, transduction domain A"/>
    <property type="match status" value="1"/>
</dbReference>
<keyword evidence="6 17" id="KW-0479">Metal-binding</keyword>
<dbReference type="GO" id="GO:0015677">
    <property type="term" value="P:copper ion import"/>
    <property type="evidence" value="ECO:0007669"/>
    <property type="project" value="TreeGrafter"/>
</dbReference>
<keyword evidence="10 17" id="KW-0067">ATP-binding</keyword>
<feature type="transmembrane region" description="Helical" evidence="17">
    <location>
        <begin position="503"/>
        <end position="526"/>
    </location>
</feature>
<feature type="transmembrane region" description="Helical" evidence="17">
    <location>
        <begin position="532"/>
        <end position="552"/>
    </location>
</feature>
<dbReference type="SUPFAM" id="SSF81665">
    <property type="entry name" value="Calcium ATPase, transmembrane domain M"/>
    <property type="match status" value="1"/>
</dbReference>
<dbReference type="InterPro" id="IPR017969">
    <property type="entry name" value="Heavy-metal-associated_CS"/>
</dbReference>
<dbReference type="NCBIfam" id="TIGR01525">
    <property type="entry name" value="ATPase-IB_hvy"/>
    <property type="match status" value="1"/>
</dbReference>
<dbReference type="PROSITE" id="PS01047">
    <property type="entry name" value="HMA_1"/>
    <property type="match status" value="3"/>
</dbReference>
<feature type="transmembrane region" description="Helical" evidence="17">
    <location>
        <begin position="426"/>
        <end position="449"/>
    </location>
</feature>
<dbReference type="CDD" id="cd02094">
    <property type="entry name" value="P-type_ATPase_Cu-like"/>
    <property type="match status" value="1"/>
</dbReference>
<evidence type="ECO:0000256" key="11">
    <source>
        <dbReference type="ARBA" id="ARBA00022842"/>
    </source>
</evidence>
<feature type="domain" description="HMA" evidence="19">
    <location>
        <begin position="256"/>
        <end position="322"/>
    </location>
</feature>
<organism evidence="20">
    <name type="scientific">Lepeophtheirus salmonis</name>
    <name type="common">Salmon louse</name>
    <name type="synonym">Caligus salmonis</name>
    <dbReference type="NCBI Taxonomy" id="72036"/>
    <lineage>
        <taxon>Eukaryota</taxon>
        <taxon>Metazoa</taxon>
        <taxon>Ecdysozoa</taxon>
        <taxon>Arthropoda</taxon>
        <taxon>Crustacea</taxon>
        <taxon>Multicrustacea</taxon>
        <taxon>Hexanauplia</taxon>
        <taxon>Copepoda</taxon>
        <taxon>Siphonostomatoida</taxon>
        <taxon>Caligidae</taxon>
        <taxon>Lepeophtheirus</taxon>
    </lineage>
</organism>
<dbReference type="GO" id="GO:0016887">
    <property type="term" value="F:ATP hydrolysis activity"/>
    <property type="evidence" value="ECO:0007669"/>
    <property type="project" value="InterPro"/>
</dbReference>
<dbReference type="Gene3D" id="2.70.150.10">
    <property type="entry name" value="Calcium-transporting ATPase, cytoplasmic transduction domain A"/>
    <property type="match status" value="1"/>
</dbReference>
<keyword evidence="4" id="KW-0813">Transport</keyword>
<dbReference type="InterPro" id="IPR023214">
    <property type="entry name" value="HAD_sf"/>
</dbReference>
<evidence type="ECO:0000256" key="4">
    <source>
        <dbReference type="ARBA" id="ARBA00022448"/>
    </source>
</evidence>
<dbReference type="InterPro" id="IPR001757">
    <property type="entry name" value="P_typ_ATPase"/>
</dbReference>
<dbReference type="GO" id="GO:0005802">
    <property type="term" value="C:trans-Golgi network"/>
    <property type="evidence" value="ECO:0007669"/>
    <property type="project" value="TreeGrafter"/>
</dbReference>
<dbReference type="GO" id="GO:0043682">
    <property type="term" value="F:P-type divalent copper transporter activity"/>
    <property type="evidence" value="ECO:0007669"/>
    <property type="project" value="TreeGrafter"/>
</dbReference>
<evidence type="ECO:0000256" key="8">
    <source>
        <dbReference type="ARBA" id="ARBA00022741"/>
    </source>
</evidence>
<dbReference type="Gene3D" id="3.40.1110.10">
    <property type="entry name" value="Calcium-transporting ATPase, cytoplasmic domain N"/>
    <property type="match status" value="2"/>
</dbReference>
<dbReference type="Pfam" id="PF00122">
    <property type="entry name" value="E1-E2_ATPase"/>
    <property type="match status" value="1"/>
</dbReference>
<dbReference type="GO" id="GO:0005886">
    <property type="term" value="C:plasma membrane"/>
    <property type="evidence" value="ECO:0007669"/>
    <property type="project" value="TreeGrafter"/>
</dbReference>
<feature type="domain" description="HMA" evidence="19">
    <location>
        <begin position="35"/>
        <end position="101"/>
    </location>
</feature>
<keyword evidence="14" id="KW-0186">Copper</keyword>
<dbReference type="EMBL" id="HACA01018771">
    <property type="protein sequence ID" value="CDW36132.1"/>
    <property type="molecule type" value="Transcribed_RNA"/>
</dbReference>
<dbReference type="PANTHER" id="PTHR43520">
    <property type="entry name" value="ATP7, ISOFORM B"/>
    <property type="match status" value="1"/>
</dbReference>
<dbReference type="SUPFAM" id="SSF81660">
    <property type="entry name" value="Metal cation-transporting ATPase, ATP-binding domain N"/>
    <property type="match status" value="1"/>
</dbReference>
<dbReference type="SUPFAM" id="SSF55008">
    <property type="entry name" value="HMA, heavy metal-associated domain"/>
    <property type="match status" value="4"/>
</dbReference>
<feature type="transmembrane region" description="Helical" evidence="17">
    <location>
        <begin position="692"/>
        <end position="717"/>
    </location>
</feature>
<proteinExistence type="inferred from homology"/>
<accession>A0A0K2UDU2</accession>
<dbReference type="GO" id="GO:0005524">
    <property type="term" value="F:ATP binding"/>
    <property type="evidence" value="ECO:0007669"/>
    <property type="project" value="UniProtKB-UniRule"/>
</dbReference>
<dbReference type="Pfam" id="PF00702">
    <property type="entry name" value="Hydrolase"/>
    <property type="match status" value="1"/>
</dbReference>
<evidence type="ECO:0000313" key="20">
    <source>
        <dbReference type="EMBL" id="CDW36132.1"/>
    </source>
</evidence>
<evidence type="ECO:0000256" key="5">
    <source>
        <dbReference type="ARBA" id="ARBA00022692"/>
    </source>
</evidence>
<dbReference type="InterPro" id="IPR006122">
    <property type="entry name" value="HMA_Cu_ion-bd"/>
</dbReference>
<evidence type="ECO:0000256" key="18">
    <source>
        <dbReference type="SAM" id="MobiDB-lite"/>
    </source>
</evidence>